<feature type="chain" id="PRO_5002956998" evidence="2">
    <location>
        <begin position="20"/>
        <end position="154"/>
    </location>
</feature>
<protein>
    <submittedName>
        <fullName evidence="3">Uncharacterized protein</fullName>
    </submittedName>
</protein>
<dbReference type="Proteomes" id="UP000003856">
    <property type="component" value="Unassembled WGS sequence"/>
</dbReference>
<keyword evidence="4" id="KW-1185">Reference proteome</keyword>
<reference evidence="3 4" key="1">
    <citation type="submission" date="2009-05" db="EMBL/GenBank/DDBJ databases">
        <title>The draft genome of Acidovorax delafieldii 2AN.</title>
        <authorList>
            <consortium name="US DOE Joint Genome Institute (JGI-PGF)"/>
            <person name="Lucas S."/>
            <person name="Copeland A."/>
            <person name="Lapidus A."/>
            <person name="Glavina del Rio T."/>
            <person name="Tice H."/>
            <person name="Bruce D."/>
            <person name="Goodwin L."/>
            <person name="Pitluck S."/>
            <person name="Larimer F."/>
            <person name="Land M.L."/>
            <person name="Hauser L."/>
            <person name="Shelobolina E.S."/>
            <person name="Picardal F."/>
            <person name="Roden E."/>
            <person name="Emerson D."/>
        </authorList>
    </citation>
    <scope>NUCLEOTIDE SEQUENCE [LARGE SCALE GENOMIC DNA]</scope>
    <source>
        <strain evidence="3 4">2AN</strain>
    </source>
</reference>
<evidence type="ECO:0000313" key="3">
    <source>
        <dbReference type="EMBL" id="EER60664.1"/>
    </source>
</evidence>
<dbReference type="RefSeq" id="WP_005795611.1">
    <property type="nucleotide sequence ID" value="NZ_ACQT01000045.1"/>
</dbReference>
<evidence type="ECO:0000313" key="4">
    <source>
        <dbReference type="Proteomes" id="UP000003856"/>
    </source>
</evidence>
<feature type="compositionally biased region" description="Basic and acidic residues" evidence="1">
    <location>
        <begin position="116"/>
        <end position="125"/>
    </location>
</feature>
<feature type="compositionally biased region" description="Low complexity" evidence="1">
    <location>
        <begin position="140"/>
        <end position="154"/>
    </location>
</feature>
<dbReference type="InterPro" id="IPR051675">
    <property type="entry name" value="Endo/Exo/Phosphatase_dom_1"/>
</dbReference>
<name>C5T4E5_ACIDE</name>
<proteinExistence type="predicted"/>
<organism evidence="3 4">
    <name type="scientific">Acidovorax delafieldii 2AN</name>
    <dbReference type="NCBI Taxonomy" id="573060"/>
    <lineage>
        <taxon>Bacteria</taxon>
        <taxon>Pseudomonadati</taxon>
        <taxon>Pseudomonadota</taxon>
        <taxon>Betaproteobacteria</taxon>
        <taxon>Burkholderiales</taxon>
        <taxon>Comamonadaceae</taxon>
        <taxon>Acidovorax</taxon>
    </lineage>
</organism>
<evidence type="ECO:0000256" key="1">
    <source>
        <dbReference type="SAM" id="MobiDB-lite"/>
    </source>
</evidence>
<evidence type="ECO:0000256" key="2">
    <source>
        <dbReference type="SAM" id="SignalP"/>
    </source>
</evidence>
<dbReference type="SUPFAM" id="SSF47781">
    <property type="entry name" value="RuvA domain 2-like"/>
    <property type="match status" value="1"/>
</dbReference>
<feature type="compositionally biased region" description="Low complexity" evidence="1">
    <location>
        <begin position="90"/>
        <end position="103"/>
    </location>
</feature>
<comment type="caution">
    <text evidence="3">The sequence shown here is derived from an EMBL/GenBank/DDBJ whole genome shotgun (WGS) entry which is preliminary data.</text>
</comment>
<feature type="region of interest" description="Disordered" evidence="1">
    <location>
        <begin position="84"/>
        <end position="154"/>
    </location>
</feature>
<dbReference type="Gene3D" id="1.10.150.320">
    <property type="entry name" value="Photosystem II 12 kDa extrinsic protein"/>
    <property type="match status" value="1"/>
</dbReference>
<dbReference type="PATRIC" id="fig|573060.9.peg.3377"/>
<accession>C5T4E5</accession>
<dbReference type="PANTHER" id="PTHR21180:SF32">
    <property type="entry name" value="ENDONUCLEASE_EXONUCLEASE_PHOSPHATASE FAMILY DOMAIN-CONTAINING PROTEIN 1"/>
    <property type="match status" value="1"/>
</dbReference>
<dbReference type="AlphaFoldDB" id="C5T4E5"/>
<gene>
    <name evidence="3" type="ORF">AcdelDRAFT_1775</name>
</gene>
<keyword evidence="2" id="KW-0732">Signal</keyword>
<sequence>MLKKLLILIAMLYAAASFAAVDVNKATAAELDGIKGIGPGISGKIVEERKNGSFKDWNDFITRVRGVGETNASKFSAEGLTVNGQGFKGAPASTATKSASPTKNKADSAPAAAVDTKVKDEEKAAKKQARKEKKEKDAKAAAAPIKAPASTPKK</sequence>
<dbReference type="PANTHER" id="PTHR21180">
    <property type="entry name" value="ENDONUCLEASE/EXONUCLEASE/PHOSPHATASE FAMILY DOMAIN-CONTAINING PROTEIN 1"/>
    <property type="match status" value="1"/>
</dbReference>
<dbReference type="OrthoDB" id="8687931at2"/>
<dbReference type="Pfam" id="PF12836">
    <property type="entry name" value="HHH_3"/>
    <property type="match status" value="1"/>
</dbReference>
<dbReference type="EMBL" id="ACQT01000045">
    <property type="protein sequence ID" value="EER60664.1"/>
    <property type="molecule type" value="Genomic_DNA"/>
</dbReference>
<dbReference type="InterPro" id="IPR010994">
    <property type="entry name" value="RuvA_2-like"/>
</dbReference>
<feature type="signal peptide" evidence="2">
    <location>
        <begin position="1"/>
        <end position="19"/>
    </location>
</feature>